<dbReference type="PANTHER" id="PTHR44591:SF3">
    <property type="entry name" value="RESPONSE REGULATORY DOMAIN-CONTAINING PROTEIN"/>
    <property type="match status" value="1"/>
</dbReference>
<accession>A0A1T4VG89</accession>
<dbReference type="PANTHER" id="PTHR44591">
    <property type="entry name" value="STRESS RESPONSE REGULATOR PROTEIN 1"/>
    <property type="match status" value="1"/>
</dbReference>
<dbReference type="InterPro" id="IPR001789">
    <property type="entry name" value="Sig_transdc_resp-reg_receiver"/>
</dbReference>
<dbReference type="SMART" id="SM00448">
    <property type="entry name" value="REC"/>
    <property type="match status" value="1"/>
</dbReference>
<dbReference type="GO" id="GO:0000160">
    <property type="term" value="P:phosphorelay signal transduction system"/>
    <property type="evidence" value="ECO:0007669"/>
    <property type="project" value="InterPro"/>
</dbReference>
<evidence type="ECO:0000256" key="2">
    <source>
        <dbReference type="PROSITE-ProRule" id="PRU00169"/>
    </source>
</evidence>
<gene>
    <name evidence="4" type="ORF">SAMN02745702_00245</name>
</gene>
<dbReference type="PROSITE" id="PS50110">
    <property type="entry name" value="RESPONSE_REGULATORY"/>
    <property type="match status" value="1"/>
</dbReference>
<evidence type="ECO:0000259" key="3">
    <source>
        <dbReference type="PROSITE" id="PS50110"/>
    </source>
</evidence>
<dbReference type="RefSeq" id="WP_078683565.1">
    <property type="nucleotide sequence ID" value="NZ_FUYA01000001.1"/>
</dbReference>
<dbReference type="Pfam" id="PF00072">
    <property type="entry name" value="Response_reg"/>
    <property type="match status" value="1"/>
</dbReference>
<dbReference type="EMBL" id="FUYA01000001">
    <property type="protein sequence ID" value="SKA63982.1"/>
    <property type="molecule type" value="Genomic_DNA"/>
</dbReference>
<dbReference type="Proteomes" id="UP000189733">
    <property type="component" value="Unassembled WGS sequence"/>
</dbReference>
<dbReference type="OrthoDB" id="5295285at2"/>
<name>A0A1T4VG89_9BACT</name>
<dbReference type="SUPFAM" id="SSF52172">
    <property type="entry name" value="CheY-like"/>
    <property type="match status" value="1"/>
</dbReference>
<reference evidence="4 5" key="1">
    <citation type="submission" date="2017-02" db="EMBL/GenBank/DDBJ databases">
        <authorList>
            <person name="Peterson S.W."/>
        </authorList>
    </citation>
    <scope>NUCLEOTIDE SEQUENCE [LARGE SCALE GENOMIC DNA]</scope>
    <source>
        <strain evidence="4 5">DSM 18034</strain>
    </source>
</reference>
<evidence type="ECO:0000256" key="1">
    <source>
        <dbReference type="ARBA" id="ARBA00022553"/>
    </source>
</evidence>
<dbReference type="InterPro" id="IPR011006">
    <property type="entry name" value="CheY-like_superfamily"/>
</dbReference>
<protein>
    <submittedName>
        <fullName evidence="4">Response regulator receiver domain-containing protein</fullName>
    </submittedName>
</protein>
<organism evidence="4 5">
    <name type="scientific">Desulfobaculum bizertense DSM 18034</name>
    <dbReference type="NCBI Taxonomy" id="1121442"/>
    <lineage>
        <taxon>Bacteria</taxon>
        <taxon>Pseudomonadati</taxon>
        <taxon>Thermodesulfobacteriota</taxon>
        <taxon>Desulfovibrionia</taxon>
        <taxon>Desulfovibrionales</taxon>
        <taxon>Desulfovibrionaceae</taxon>
        <taxon>Desulfobaculum</taxon>
    </lineage>
</organism>
<dbReference type="AlphaFoldDB" id="A0A1T4VG89"/>
<evidence type="ECO:0000313" key="5">
    <source>
        <dbReference type="Proteomes" id="UP000189733"/>
    </source>
</evidence>
<proteinExistence type="predicted"/>
<keyword evidence="5" id="KW-1185">Reference proteome</keyword>
<feature type="modified residue" description="4-aspartylphosphate" evidence="2">
    <location>
        <position position="53"/>
    </location>
</feature>
<dbReference type="InterPro" id="IPR050595">
    <property type="entry name" value="Bact_response_regulator"/>
</dbReference>
<dbReference type="NCBIfam" id="NF045717">
    <property type="entry name" value="DVU0259_DivK"/>
    <property type="match status" value="1"/>
</dbReference>
<dbReference type="Gene3D" id="3.40.50.2300">
    <property type="match status" value="1"/>
</dbReference>
<sequence length="122" mass="13510">MSKKIMIVDDDPSIVEYLTDLFHDNGFATCSAIDSSDALDIVTNEMPDLITLDIEMPGEWGPRFYRRISQDPELRDIPIIVVSGLTGVQHAVNRAVAVVPKPFDPQKLLCIVKETLGDSPAR</sequence>
<feature type="domain" description="Response regulatory" evidence="3">
    <location>
        <begin position="4"/>
        <end position="116"/>
    </location>
</feature>
<dbReference type="InterPro" id="IPR054815">
    <property type="entry name" value="DVU0259-like"/>
</dbReference>
<keyword evidence="1 2" id="KW-0597">Phosphoprotein</keyword>
<evidence type="ECO:0000313" key="4">
    <source>
        <dbReference type="EMBL" id="SKA63982.1"/>
    </source>
</evidence>
<dbReference type="STRING" id="1121442.SAMN02745702_00245"/>